<keyword evidence="1" id="KW-0732">Signal</keyword>
<feature type="signal peptide" evidence="1">
    <location>
        <begin position="1"/>
        <end position="21"/>
    </location>
</feature>
<evidence type="ECO:0000313" key="3">
    <source>
        <dbReference type="Proteomes" id="UP000054823"/>
    </source>
</evidence>
<feature type="chain" id="PRO_5006061658" evidence="1">
    <location>
        <begin position="22"/>
        <end position="220"/>
    </location>
</feature>
<dbReference type="RefSeq" id="WP_058238653.1">
    <property type="nucleotide sequence ID" value="NZ_CYPW01000006.1"/>
</dbReference>
<sequence>MKLALFLSVSVVLGAPMSACADEFSVGFVDKSVAQCLAWFTGGMTQAVYGDWHLSEQTARELSLAQKYPDLMPTSFHFVSPERHYLAILKAHIATCSVMKNVLSVDETGRVTVPPVPFDNGQAWQALQTWGADQALDAGFEDWPEGAAQKHLPERSDFVFFKKRCRGDVLWTIQATAQAEGRGAEGVSLPLPAWHLTMSRFHADDPDFGGYVQRACPKLS</sequence>
<accession>A0A0P1ELL9</accession>
<dbReference type="EMBL" id="CYPW01000006">
    <property type="protein sequence ID" value="CUH51331.1"/>
    <property type="molecule type" value="Genomic_DNA"/>
</dbReference>
<evidence type="ECO:0000313" key="2">
    <source>
        <dbReference type="EMBL" id="CUH51331.1"/>
    </source>
</evidence>
<evidence type="ECO:0000256" key="1">
    <source>
        <dbReference type="SAM" id="SignalP"/>
    </source>
</evidence>
<dbReference type="Proteomes" id="UP000054823">
    <property type="component" value="Unassembled WGS sequence"/>
</dbReference>
<reference evidence="2 3" key="1">
    <citation type="submission" date="2015-09" db="EMBL/GenBank/DDBJ databases">
        <authorList>
            <consortium name="Swine Surveillance"/>
        </authorList>
    </citation>
    <scope>NUCLEOTIDE SEQUENCE [LARGE SCALE GENOMIC DNA]</scope>
    <source>
        <strain evidence="2 3">CECT 7688</strain>
    </source>
</reference>
<name>A0A0P1ELL9_9RHOB</name>
<gene>
    <name evidence="2" type="ORF">SHM7688_00766</name>
</gene>
<dbReference type="STRING" id="321267.SHM7688_00766"/>
<dbReference type="AlphaFoldDB" id="A0A0P1ELL9"/>
<proteinExistence type="predicted"/>
<organism evidence="2 3">
    <name type="scientific">Shimia marina</name>
    <dbReference type="NCBI Taxonomy" id="321267"/>
    <lineage>
        <taxon>Bacteria</taxon>
        <taxon>Pseudomonadati</taxon>
        <taxon>Pseudomonadota</taxon>
        <taxon>Alphaproteobacteria</taxon>
        <taxon>Rhodobacterales</taxon>
        <taxon>Roseobacteraceae</taxon>
    </lineage>
</organism>
<keyword evidence="3" id="KW-1185">Reference proteome</keyword>
<protein>
    <submittedName>
        <fullName evidence="2">Uncharacterized protein</fullName>
    </submittedName>
</protein>